<organism evidence="2 3">
    <name type="scientific">Mycena rosella</name>
    <name type="common">Pink bonnet</name>
    <name type="synonym">Agaricus rosellus</name>
    <dbReference type="NCBI Taxonomy" id="1033263"/>
    <lineage>
        <taxon>Eukaryota</taxon>
        <taxon>Fungi</taxon>
        <taxon>Dikarya</taxon>
        <taxon>Basidiomycota</taxon>
        <taxon>Agaricomycotina</taxon>
        <taxon>Agaricomycetes</taxon>
        <taxon>Agaricomycetidae</taxon>
        <taxon>Agaricales</taxon>
        <taxon>Marasmiineae</taxon>
        <taxon>Mycenaceae</taxon>
        <taxon>Mycena</taxon>
    </lineage>
</organism>
<feature type="region of interest" description="Disordered" evidence="1">
    <location>
        <begin position="36"/>
        <end position="97"/>
    </location>
</feature>
<dbReference type="EMBL" id="JARKIE010000485">
    <property type="protein sequence ID" value="KAJ7633748.1"/>
    <property type="molecule type" value="Genomic_DNA"/>
</dbReference>
<proteinExistence type="predicted"/>
<keyword evidence="3" id="KW-1185">Reference proteome</keyword>
<sequence length="465" mass="49518">MWIHPPGSTYTNVQAAGAAGHCYRWNMELDRDDIRQGIEGNRMDRRKGAGHSRSRKIGPIGVPKSPKRAGLHKKGAGAGASRSHEISPVGAQKSPKQAGVLADTEACARPTQEALEGISVLQGTPIPNTDTNAVLQELCMHDAELQHEVLLIADLKVHFQAHMSAELLALNLRVQDLCPHAAAGGGSGVRPTFADEYGLRTAEDCVSGARLGYMHILHPCPYPWSPRKRMTTSLCGGCCIQMYCSFMDEEYYDWELEESASEGEGSGDDGAALAALPAAAAPAPVPAPAARGCTCPSAEAPLYGHFDCAGGGRGMRVGDACRPDKAAWHEGGVGEEGDMMSVNGSGVARGMLEQRQPQLRLRPHLMYLAMVCTVEGGYDHSSGNGGASGSGSRAEEDLPLLSHLRKPGEPAMLLMRGLRNPVQSLCGRKRTRGTAIGNTVHLHRHPVRAHKFRVVGRPACTKPSG</sequence>
<protein>
    <submittedName>
        <fullName evidence="2">Uncharacterized protein</fullName>
    </submittedName>
</protein>
<dbReference type="Proteomes" id="UP001221757">
    <property type="component" value="Unassembled WGS sequence"/>
</dbReference>
<evidence type="ECO:0000313" key="3">
    <source>
        <dbReference type="Proteomes" id="UP001221757"/>
    </source>
</evidence>
<name>A0AAD7BXY2_MYCRO</name>
<feature type="compositionally biased region" description="Basic residues" evidence="1">
    <location>
        <begin position="65"/>
        <end position="75"/>
    </location>
</feature>
<comment type="caution">
    <text evidence="2">The sequence shown here is derived from an EMBL/GenBank/DDBJ whole genome shotgun (WGS) entry which is preliminary data.</text>
</comment>
<dbReference type="AlphaFoldDB" id="A0AAD7BXY2"/>
<feature type="compositionally biased region" description="Basic and acidic residues" evidence="1">
    <location>
        <begin position="36"/>
        <end position="47"/>
    </location>
</feature>
<reference evidence="2" key="1">
    <citation type="submission" date="2023-03" db="EMBL/GenBank/DDBJ databases">
        <title>Massive genome expansion in bonnet fungi (Mycena s.s.) driven by repeated elements and novel gene families across ecological guilds.</title>
        <authorList>
            <consortium name="Lawrence Berkeley National Laboratory"/>
            <person name="Harder C.B."/>
            <person name="Miyauchi S."/>
            <person name="Viragh M."/>
            <person name="Kuo A."/>
            <person name="Thoen E."/>
            <person name="Andreopoulos B."/>
            <person name="Lu D."/>
            <person name="Skrede I."/>
            <person name="Drula E."/>
            <person name="Henrissat B."/>
            <person name="Morin E."/>
            <person name="Kohler A."/>
            <person name="Barry K."/>
            <person name="LaButti K."/>
            <person name="Morin E."/>
            <person name="Salamov A."/>
            <person name="Lipzen A."/>
            <person name="Mereny Z."/>
            <person name="Hegedus B."/>
            <person name="Baldrian P."/>
            <person name="Stursova M."/>
            <person name="Weitz H."/>
            <person name="Taylor A."/>
            <person name="Grigoriev I.V."/>
            <person name="Nagy L.G."/>
            <person name="Martin F."/>
            <person name="Kauserud H."/>
        </authorList>
    </citation>
    <scope>NUCLEOTIDE SEQUENCE</scope>
    <source>
        <strain evidence="2">CBHHK067</strain>
    </source>
</reference>
<evidence type="ECO:0000313" key="2">
    <source>
        <dbReference type="EMBL" id="KAJ7633748.1"/>
    </source>
</evidence>
<gene>
    <name evidence="2" type="ORF">B0H17DRAFT_1149889</name>
</gene>
<accession>A0AAD7BXY2</accession>
<evidence type="ECO:0000256" key="1">
    <source>
        <dbReference type="SAM" id="MobiDB-lite"/>
    </source>
</evidence>